<evidence type="ECO:0000256" key="8">
    <source>
        <dbReference type="SAM" id="Phobius"/>
    </source>
</evidence>
<evidence type="ECO:0000313" key="11">
    <source>
        <dbReference type="Proteomes" id="UP000292003"/>
    </source>
</evidence>
<dbReference type="OrthoDB" id="5166595at2"/>
<feature type="transmembrane region" description="Helical" evidence="8">
    <location>
        <begin position="91"/>
        <end position="111"/>
    </location>
</feature>
<evidence type="ECO:0000259" key="9">
    <source>
        <dbReference type="Pfam" id="PF13231"/>
    </source>
</evidence>
<dbReference type="InterPro" id="IPR050297">
    <property type="entry name" value="LipidA_mod_glycosyltrf_83"/>
</dbReference>
<keyword evidence="3" id="KW-0328">Glycosyltransferase</keyword>
<dbReference type="GO" id="GO:0005886">
    <property type="term" value="C:plasma membrane"/>
    <property type="evidence" value="ECO:0007669"/>
    <property type="project" value="UniProtKB-SubCell"/>
</dbReference>
<evidence type="ECO:0000256" key="5">
    <source>
        <dbReference type="ARBA" id="ARBA00022692"/>
    </source>
</evidence>
<comment type="caution">
    <text evidence="10">The sequence shown here is derived from an EMBL/GenBank/DDBJ whole genome shotgun (WGS) entry which is preliminary data.</text>
</comment>
<dbReference type="EMBL" id="SFCC01000007">
    <property type="protein sequence ID" value="RZQ63259.1"/>
    <property type="molecule type" value="Genomic_DNA"/>
</dbReference>
<keyword evidence="11" id="KW-1185">Reference proteome</keyword>
<dbReference type="PANTHER" id="PTHR33908">
    <property type="entry name" value="MANNOSYLTRANSFERASE YKCB-RELATED"/>
    <property type="match status" value="1"/>
</dbReference>
<dbReference type="GO" id="GO:0009103">
    <property type="term" value="P:lipopolysaccharide biosynthetic process"/>
    <property type="evidence" value="ECO:0007669"/>
    <property type="project" value="UniProtKB-ARBA"/>
</dbReference>
<evidence type="ECO:0000256" key="4">
    <source>
        <dbReference type="ARBA" id="ARBA00022679"/>
    </source>
</evidence>
<reference evidence="10 11" key="1">
    <citation type="submission" date="2019-02" db="EMBL/GenBank/DDBJ databases">
        <title>Draft genome sequence of Amycolatopsis sp. 8-3EHSu isolated from roots of Suaeda maritima.</title>
        <authorList>
            <person name="Duangmal K."/>
            <person name="Chantavorakit T."/>
        </authorList>
    </citation>
    <scope>NUCLEOTIDE SEQUENCE [LARGE SCALE GENOMIC DNA]</scope>
    <source>
        <strain evidence="10 11">8-3EHSu</strain>
    </source>
</reference>
<dbReference type="Proteomes" id="UP000292003">
    <property type="component" value="Unassembled WGS sequence"/>
</dbReference>
<feature type="transmembrane region" description="Helical" evidence="8">
    <location>
        <begin position="138"/>
        <end position="168"/>
    </location>
</feature>
<organism evidence="10 11">
    <name type="scientific">Amycolatopsis suaedae</name>
    <dbReference type="NCBI Taxonomy" id="2510978"/>
    <lineage>
        <taxon>Bacteria</taxon>
        <taxon>Bacillati</taxon>
        <taxon>Actinomycetota</taxon>
        <taxon>Actinomycetes</taxon>
        <taxon>Pseudonocardiales</taxon>
        <taxon>Pseudonocardiaceae</taxon>
        <taxon>Amycolatopsis</taxon>
    </lineage>
</organism>
<keyword evidence="4 10" id="KW-0808">Transferase</keyword>
<evidence type="ECO:0000256" key="3">
    <source>
        <dbReference type="ARBA" id="ARBA00022676"/>
    </source>
</evidence>
<dbReference type="AlphaFoldDB" id="A0A4Q7J7T6"/>
<dbReference type="GO" id="GO:0016763">
    <property type="term" value="F:pentosyltransferase activity"/>
    <property type="evidence" value="ECO:0007669"/>
    <property type="project" value="TreeGrafter"/>
</dbReference>
<evidence type="ECO:0000256" key="6">
    <source>
        <dbReference type="ARBA" id="ARBA00022989"/>
    </source>
</evidence>
<accession>A0A4Q7J7T6</accession>
<proteinExistence type="predicted"/>
<keyword evidence="5 8" id="KW-0812">Transmembrane</keyword>
<evidence type="ECO:0000256" key="7">
    <source>
        <dbReference type="ARBA" id="ARBA00023136"/>
    </source>
</evidence>
<name>A0A4Q7J7T6_9PSEU</name>
<evidence type="ECO:0000256" key="2">
    <source>
        <dbReference type="ARBA" id="ARBA00022475"/>
    </source>
</evidence>
<feature type="domain" description="Glycosyltransferase RgtA/B/C/D-like" evidence="9">
    <location>
        <begin position="38"/>
        <end position="198"/>
    </location>
</feature>
<dbReference type="Pfam" id="PF13231">
    <property type="entry name" value="PMT_2"/>
    <property type="match status" value="1"/>
</dbReference>
<protein>
    <submittedName>
        <fullName evidence="10">Glycosyl transferase, family 39</fullName>
    </submittedName>
</protein>
<feature type="transmembrane region" description="Helical" evidence="8">
    <location>
        <begin position="180"/>
        <end position="201"/>
    </location>
</feature>
<sequence length="481" mass="51654">MAGLIAALLLATSGRYGYFGDELYFLAAGRHLDWGYADQPPLLPLLALLMDTIAPGSVVVLRLPAILATAAAVVLTALIAREFGGGRRAQLLAAGAVAVSSGFLGTGHYLATSTMDPFLWTLLLWLLVRWVRTRADGLLLWAGLVTGVALNVKLLAGGFWVVAGICLLAVGPKDLLRRPALWGGAAIAAVLVAPTLVWQTVNGWPQLEMSAAIASEVSGAWGGRALFVPAVLVAGAGLIVGAVLLCYGLWQLLRSPALRPWRFLGWTTVGLLLVFIAVSGRYYYLAGMFGVCWAAAAVRIEAGQPKRWWRWVATWPVYALSLVITVPVTLPVLPESWIGREIPQPAFAGGEIGWPELTDSIAAQYHRLPPEQRARTAVVTGMYWMASAVEHYGPERGVPAAYSGSRGFWTLHTPPETADTVLYAGDDPAALHGSFRQVRQVGVVETGHTGTLIPSGTPILLATGRTAPWSVLWPRFRNMEW</sequence>
<dbReference type="PANTHER" id="PTHR33908:SF11">
    <property type="entry name" value="MEMBRANE PROTEIN"/>
    <property type="match status" value="1"/>
</dbReference>
<feature type="transmembrane region" description="Helical" evidence="8">
    <location>
        <begin position="226"/>
        <end position="249"/>
    </location>
</feature>
<feature type="transmembrane region" description="Helical" evidence="8">
    <location>
        <begin position="261"/>
        <end position="277"/>
    </location>
</feature>
<dbReference type="InterPro" id="IPR038731">
    <property type="entry name" value="RgtA/B/C-like"/>
</dbReference>
<feature type="transmembrane region" description="Helical" evidence="8">
    <location>
        <begin position="312"/>
        <end position="333"/>
    </location>
</feature>
<evidence type="ECO:0000256" key="1">
    <source>
        <dbReference type="ARBA" id="ARBA00004651"/>
    </source>
</evidence>
<gene>
    <name evidence="10" type="ORF">EWH70_15035</name>
</gene>
<keyword evidence="2" id="KW-1003">Cell membrane</keyword>
<keyword evidence="6 8" id="KW-1133">Transmembrane helix</keyword>
<feature type="transmembrane region" description="Helical" evidence="8">
    <location>
        <begin position="59"/>
        <end position="79"/>
    </location>
</feature>
<keyword evidence="7 8" id="KW-0472">Membrane</keyword>
<comment type="subcellular location">
    <subcellularLocation>
        <location evidence="1">Cell membrane</location>
        <topology evidence="1">Multi-pass membrane protein</topology>
    </subcellularLocation>
</comment>
<evidence type="ECO:0000313" key="10">
    <source>
        <dbReference type="EMBL" id="RZQ63259.1"/>
    </source>
</evidence>